<dbReference type="EMBL" id="DS547144">
    <property type="protein sequence ID" value="EDR00963.1"/>
    <property type="molecule type" value="Genomic_DNA"/>
</dbReference>
<dbReference type="PANTHER" id="PTHR33129">
    <property type="entry name" value="PROTEIN KINASE DOMAIN-CONTAINING PROTEIN-RELATED"/>
    <property type="match status" value="1"/>
</dbReference>
<dbReference type="Pfam" id="PF20147">
    <property type="entry name" value="Crinkler"/>
    <property type="match status" value="1"/>
</dbReference>
<dbReference type="PANTHER" id="PTHR33129:SF1">
    <property type="entry name" value="ATP-BINDING PROTEIN"/>
    <property type="match status" value="1"/>
</dbReference>
<dbReference type="HOGENOM" id="CLU_566275_0_0_1"/>
<feature type="domain" description="Crinkler effector protein N-terminal" evidence="5">
    <location>
        <begin position="19"/>
        <end position="120"/>
    </location>
</feature>
<evidence type="ECO:0000256" key="1">
    <source>
        <dbReference type="ARBA" id="ARBA00004340"/>
    </source>
</evidence>
<keyword evidence="3" id="KW-0964">Secreted</keyword>
<proteinExistence type="predicted"/>
<evidence type="ECO:0000256" key="2">
    <source>
        <dbReference type="ARBA" id="ARBA00004613"/>
    </source>
</evidence>
<organism evidence="7">
    <name type="scientific">Laccaria bicolor (strain S238N-H82 / ATCC MYA-4686)</name>
    <name type="common">Bicoloured deceiver</name>
    <name type="synonym">Laccaria laccata var. bicolor</name>
    <dbReference type="NCBI Taxonomy" id="486041"/>
    <lineage>
        <taxon>Eukaryota</taxon>
        <taxon>Fungi</taxon>
        <taxon>Dikarya</taxon>
        <taxon>Basidiomycota</taxon>
        <taxon>Agaricomycotina</taxon>
        <taxon>Agaricomycetes</taxon>
        <taxon>Agaricomycetidae</taxon>
        <taxon>Agaricales</taxon>
        <taxon>Agaricineae</taxon>
        <taxon>Hydnangiaceae</taxon>
        <taxon>Laccaria</taxon>
    </lineage>
</organism>
<evidence type="ECO:0000313" key="6">
    <source>
        <dbReference type="EMBL" id="EDR00963.1"/>
    </source>
</evidence>
<evidence type="ECO:0000256" key="4">
    <source>
        <dbReference type="SAM" id="MobiDB-lite"/>
    </source>
</evidence>
<feature type="region of interest" description="Disordered" evidence="4">
    <location>
        <begin position="158"/>
        <end position="178"/>
    </location>
</feature>
<accession>B0DWM7</accession>
<comment type="subcellular location">
    <subcellularLocation>
        <location evidence="1">Host cell</location>
    </subcellularLocation>
    <subcellularLocation>
        <location evidence="2">Secreted</location>
    </subcellularLocation>
</comment>
<gene>
    <name evidence="6" type="ORF">LACBIDRAFT_312765</name>
</gene>
<dbReference type="GO" id="GO:0043657">
    <property type="term" value="C:host cell"/>
    <property type="evidence" value="ECO:0007669"/>
    <property type="project" value="UniProtKB-SubCell"/>
</dbReference>
<dbReference type="KEGG" id="lbc:LACBIDRAFT_312765"/>
<feature type="compositionally biased region" description="Low complexity" evidence="4">
    <location>
        <begin position="158"/>
        <end position="168"/>
    </location>
</feature>
<keyword evidence="7" id="KW-1185">Reference proteome</keyword>
<evidence type="ECO:0000313" key="7">
    <source>
        <dbReference type="Proteomes" id="UP000001194"/>
    </source>
</evidence>
<dbReference type="InterPro" id="IPR045379">
    <property type="entry name" value="Crinkler_N"/>
</dbReference>
<dbReference type="AlphaFoldDB" id="B0DWM7"/>
<dbReference type="Proteomes" id="UP000001194">
    <property type="component" value="Unassembled WGS sequence"/>
</dbReference>
<evidence type="ECO:0000256" key="3">
    <source>
        <dbReference type="ARBA" id="ARBA00022525"/>
    </source>
</evidence>
<protein>
    <submittedName>
        <fullName evidence="6">Predicted protein</fullName>
    </submittedName>
</protein>
<sequence length="425" mass="48184">MVSRIDPNSSKKGEAGLLLRCFVLPSDDPESCSFVVRIDRNHYISELKQAIKTLAAPRLDNVFAPSLLLWKCAIPMGQEIIESVRLDGTDRSLDRITGDCRLSKLWSEELPSNTFHILVQAPEESPGPRSNLKIHEGCSNLSDESHITFSVGEAGLLSTNTRSSSNNTKLPRSPGSSRVIKPRLLHASEGDRQDKIMCLLYDALWKKGEQAWTKISRIIKEHVPDSAVALGEAEGRDLDPPKEAQVTIVDLTSLLKWTMEDANLDVLTPIFLARGEYTELDNFLESNDNHVLLLGQPGIGKTIYLTYCLLRRLIAGLPTIFVKTSDIRYIFLDSGVYWIPCNSFNMSEDSPFTDRLDNTLVLFDLNEEQSTPERFYDWRVLVSSSPQSARYKEWVKHRGAEYWVMRTWSWEEISFARELPPTKIH</sequence>
<reference evidence="6 7" key="1">
    <citation type="journal article" date="2008" name="Nature">
        <title>The genome of Laccaria bicolor provides insights into mycorrhizal symbiosis.</title>
        <authorList>
            <person name="Martin F."/>
            <person name="Aerts A."/>
            <person name="Ahren D."/>
            <person name="Brun A."/>
            <person name="Danchin E.G.J."/>
            <person name="Duchaussoy F."/>
            <person name="Gibon J."/>
            <person name="Kohler A."/>
            <person name="Lindquist E."/>
            <person name="Pereda V."/>
            <person name="Salamov A."/>
            <person name="Shapiro H.J."/>
            <person name="Wuyts J."/>
            <person name="Blaudez D."/>
            <person name="Buee M."/>
            <person name="Brokstein P."/>
            <person name="Canbaeck B."/>
            <person name="Cohen D."/>
            <person name="Courty P.E."/>
            <person name="Coutinho P.M."/>
            <person name="Delaruelle C."/>
            <person name="Detter J.C."/>
            <person name="Deveau A."/>
            <person name="DiFazio S."/>
            <person name="Duplessis S."/>
            <person name="Fraissinet-Tachet L."/>
            <person name="Lucic E."/>
            <person name="Frey-Klett P."/>
            <person name="Fourrey C."/>
            <person name="Feussner I."/>
            <person name="Gay G."/>
            <person name="Grimwood J."/>
            <person name="Hoegger P.J."/>
            <person name="Jain P."/>
            <person name="Kilaru S."/>
            <person name="Labbe J."/>
            <person name="Lin Y.C."/>
            <person name="Legue V."/>
            <person name="Le Tacon F."/>
            <person name="Marmeisse R."/>
            <person name="Melayah D."/>
            <person name="Montanini B."/>
            <person name="Muratet M."/>
            <person name="Nehls U."/>
            <person name="Niculita-Hirzel H."/>
            <person name="Oudot-Le Secq M.P."/>
            <person name="Peter M."/>
            <person name="Quesneville H."/>
            <person name="Rajashekar B."/>
            <person name="Reich M."/>
            <person name="Rouhier N."/>
            <person name="Schmutz J."/>
            <person name="Yin T."/>
            <person name="Chalot M."/>
            <person name="Henrissat B."/>
            <person name="Kuees U."/>
            <person name="Lucas S."/>
            <person name="Van de Peer Y."/>
            <person name="Podila G.K."/>
            <person name="Polle A."/>
            <person name="Pukkila P.J."/>
            <person name="Richardson P.M."/>
            <person name="Rouze P."/>
            <person name="Sanders I.R."/>
            <person name="Stajich J.E."/>
            <person name="Tunlid A."/>
            <person name="Tuskan G."/>
            <person name="Grigoriev I.V."/>
        </authorList>
    </citation>
    <scope>NUCLEOTIDE SEQUENCE [LARGE SCALE GENOMIC DNA]</scope>
    <source>
        <strain evidence="7">S238N-H82 / ATCC MYA-4686</strain>
    </source>
</reference>
<dbReference type="GeneID" id="6084002"/>
<dbReference type="OrthoDB" id="2340858at2759"/>
<dbReference type="RefSeq" id="XP_001888358.1">
    <property type="nucleotide sequence ID" value="XM_001888323.1"/>
</dbReference>
<dbReference type="InterPro" id="IPR052980">
    <property type="entry name" value="Crinkler_effector"/>
</dbReference>
<dbReference type="InParanoid" id="B0DWM7"/>
<evidence type="ECO:0000259" key="5">
    <source>
        <dbReference type="Pfam" id="PF20147"/>
    </source>
</evidence>
<name>B0DWM7_LACBS</name>
<dbReference type="GO" id="GO:0005576">
    <property type="term" value="C:extracellular region"/>
    <property type="evidence" value="ECO:0007669"/>
    <property type="project" value="UniProtKB-SubCell"/>
</dbReference>